<evidence type="ECO:0000256" key="1">
    <source>
        <dbReference type="ARBA" id="ARBA00010466"/>
    </source>
</evidence>
<sequence length="341" mass="36611">MSTRAPSPSPAPGPSSFSAASSSTSMSTEELTRIATLYYVDGQTQEELSRRFGISRATVGRMLKKAQDLGIVEIRVQHHPSLTVDLERELVRRFGISRALLSVDHADAEKQRALLAALVATWLDRNLSDGAIVAVGMGRNVSAVSEHAMPATRRAATFVCAIGGSYRGGETMNPDHICRRLAARFGGESETLYAPAMVDDITLRAALLENDTVRQTLDKARRADIALVGIGDMSEDSNMVRMGWFSAQEITEAKRQGIVGDVMGYDFIDIHGRSAMGPIQGRVVGLSTQDLTRIPNVIAIAGESSKTTAILGALRTGTINTLATTATNAMAVLHLDDATRR</sequence>
<evidence type="ECO:0000256" key="4">
    <source>
        <dbReference type="ARBA" id="ARBA00023163"/>
    </source>
</evidence>
<proteinExistence type="inferred from homology"/>
<keyword evidence="4" id="KW-0804">Transcription</keyword>
<organism evidence="7 8">
    <name type="scientific">Sphaerotilus sulfidivorans</name>
    <dbReference type="NCBI Taxonomy" id="639200"/>
    <lineage>
        <taxon>Bacteria</taxon>
        <taxon>Pseudomonadati</taxon>
        <taxon>Pseudomonadota</taxon>
        <taxon>Betaproteobacteria</taxon>
        <taxon>Burkholderiales</taxon>
        <taxon>Sphaerotilaceae</taxon>
        <taxon>Sphaerotilus</taxon>
    </lineage>
</organism>
<dbReference type="Pfam" id="PF04198">
    <property type="entry name" value="Sugar-bind"/>
    <property type="match status" value="1"/>
</dbReference>
<dbReference type="Gene3D" id="1.10.10.10">
    <property type="entry name" value="Winged helix-like DNA-binding domain superfamily/Winged helix DNA-binding domain"/>
    <property type="match status" value="1"/>
</dbReference>
<keyword evidence="8" id="KW-1185">Reference proteome</keyword>
<evidence type="ECO:0000313" key="7">
    <source>
        <dbReference type="EMBL" id="MET3604359.1"/>
    </source>
</evidence>
<feature type="region of interest" description="Disordered" evidence="5">
    <location>
        <begin position="1"/>
        <end position="24"/>
    </location>
</feature>
<protein>
    <submittedName>
        <fullName evidence="7">DNA-binding transcriptional regulator LsrR (DeoR family)</fullName>
    </submittedName>
</protein>
<dbReference type="PANTHER" id="PTHR34294">
    <property type="entry name" value="TRANSCRIPTIONAL REGULATOR-RELATED"/>
    <property type="match status" value="1"/>
</dbReference>
<dbReference type="GO" id="GO:0003677">
    <property type="term" value="F:DNA binding"/>
    <property type="evidence" value="ECO:0007669"/>
    <property type="project" value="UniProtKB-KW"/>
</dbReference>
<evidence type="ECO:0000313" key="8">
    <source>
        <dbReference type="Proteomes" id="UP001549111"/>
    </source>
</evidence>
<dbReference type="InterPro" id="IPR036388">
    <property type="entry name" value="WH-like_DNA-bd_sf"/>
</dbReference>
<evidence type="ECO:0000256" key="2">
    <source>
        <dbReference type="ARBA" id="ARBA00023015"/>
    </source>
</evidence>
<dbReference type="EMBL" id="JBEPLS010000007">
    <property type="protein sequence ID" value="MET3604359.1"/>
    <property type="molecule type" value="Genomic_DNA"/>
</dbReference>
<keyword evidence="3 7" id="KW-0238">DNA-binding</keyword>
<dbReference type="Proteomes" id="UP001549111">
    <property type="component" value="Unassembled WGS sequence"/>
</dbReference>
<dbReference type="PANTHER" id="PTHR34294:SF12">
    <property type="entry name" value="SUGAR-BINDING TRANSCRIPTIONAL REGULATOR"/>
    <property type="match status" value="1"/>
</dbReference>
<dbReference type="InterPro" id="IPR007324">
    <property type="entry name" value="Sugar-bd_dom_put"/>
</dbReference>
<dbReference type="InterPro" id="IPR036390">
    <property type="entry name" value="WH_DNA-bd_sf"/>
</dbReference>
<name>A0ABV2IP61_9BURK</name>
<dbReference type="InterPro" id="IPR037171">
    <property type="entry name" value="NagB/RpiA_transferase-like"/>
</dbReference>
<dbReference type="SUPFAM" id="SSF100950">
    <property type="entry name" value="NagB/RpiA/CoA transferase-like"/>
    <property type="match status" value="1"/>
</dbReference>
<evidence type="ECO:0000259" key="6">
    <source>
        <dbReference type="Pfam" id="PF04198"/>
    </source>
</evidence>
<dbReference type="InterPro" id="IPR051054">
    <property type="entry name" value="SorC_transcr_regulators"/>
</dbReference>
<accession>A0ABV2IP61</accession>
<feature type="domain" description="Sugar-binding" evidence="6">
    <location>
        <begin position="81"/>
        <end position="333"/>
    </location>
</feature>
<evidence type="ECO:0000256" key="3">
    <source>
        <dbReference type="ARBA" id="ARBA00023125"/>
    </source>
</evidence>
<dbReference type="Gene3D" id="3.40.50.1360">
    <property type="match status" value="1"/>
</dbReference>
<evidence type="ECO:0000256" key="5">
    <source>
        <dbReference type="SAM" id="MobiDB-lite"/>
    </source>
</evidence>
<feature type="compositionally biased region" description="Low complexity" evidence="5">
    <location>
        <begin position="14"/>
        <end position="24"/>
    </location>
</feature>
<reference evidence="7 8" key="1">
    <citation type="submission" date="2024-06" db="EMBL/GenBank/DDBJ databases">
        <title>Genomic Encyclopedia of Type Strains, Phase IV (KMG-IV): sequencing the most valuable type-strain genomes for metagenomic binning, comparative biology and taxonomic classification.</title>
        <authorList>
            <person name="Goeker M."/>
        </authorList>
    </citation>
    <scope>NUCLEOTIDE SEQUENCE [LARGE SCALE GENOMIC DNA]</scope>
    <source>
        <strain evidence="7 8">D-501</strain>
    </source>
</reference>
<comment type="similarity">
    <text evidence="1">Belongs to the SorC transcriptional regulatory family.</text>
</comment>
<gene>
    <name evidence="7" type="ORF">ABIC99_002175</name>
</gene>
<comment type="caution">
    <text evidence="7">The sequence shown here is derived from an EMBL/GenBank/DDBJ whole genome shotgun (WGS) entry which is preliminary data.</text>
</comment>
<dbReference type="SUPFAM" id="SSF46785">
    <property type="entry name" value="Winged helix' DNA-binding domain"/>
    <property type="match status" value="1"/>
</dbReference>
<keyword evidence="2" id="KW-0805">Transcription regulation</keyword>